<dbReference type="PANTHER" id="PTHR22981">
    <property type="entry name" value="3-HYDROXYISOBUTYRATE DEHYDROGENASE-RELATED"/>
    <property type="match status" value="1"/>
</dbReference>
<dbReference type="SUPFAM" id="SSF48179">
    <property type="entry name" value="6-phosphogluconate dehydrogenase C-terminal domain-like"/>
    <property type="match status" value="1"/>
</dbReference>
<keyword evidence="1" id="KW-0560">Oxidoreductase</keyword>
<dbReference type="PANTHER" id="PTHR22981:SF7">
    <property type="entry name" value="3-HYDROXYISOBUTYRATE DEHYDROGENASE, MITOCHONDRIAL"/>
    <property type="match status" value="1"/>
</dbReference>
<dbReference type="SUPFAM" id="SSF51735">
    <property type="entry name" value="NAD(P)-binding Rossmann-fold domains"/>
    <property type="match status" value="1"/>
</dbReference>
<evidence type="ECO:0000256" key="3">
    <source>
        <dbReference type="PIRSR" id="PIRSR000103-1"/>
    </source>
</evidence>
<evidence type="ECO:0000313" key="7">
    <source>
        <dbReference type="Proteomes" id="UP000580517"/>
    </source>
</evidence>
<reference evidence="6 7" key="1">
    <citation type="submission" date="2020-07" db="EMBL/GenBank/DDBJ databases">
        <title>Taxonomic revisions and descriptions of new bacterial species based on genomic comparisons in the high-G+C-content subgroup of the family Alcaligenaceae.</title>
        <authorList>
            <person name="Szabo A."/>
            <person name="Felfoldi T."/>
        </authorList>
    </citation>
    <scope>NUCLEOTIDE SEQUENCE [LARGE SCALE GENOMIC DNA]</scope>
    <source>
        <strain evidence="6 7">DSM 25264</strain>
    </source>
</reference>
<dbReference type="InterPro" id="IPR036291">
    <property type="entry name" value="NAD(P)-bd_dom_sf"/>
</dbReference>
<sequence>MSMRIGFIGLGQMGFPMFLNLLGKRLDTNTEMVGYDKSSDHMAGLRRDWPDAAPYLAQDEAALADLDVIITMLPNGAAVRESLLGSADNPALVDRLASNATVIDMSSSSPMDTRALADILAERNVQLLDAPVSGSVPKAREGTLAIMVGGATDIVERMRPIFMAMGSKLIPTGAVGSAHGMKALNNYVYAAGLLAMSEALLLGKALDLDLSVLIDVMNASSGRNVATETKAKQHMLHGGDFKAGFGLRLMAKDLGIAASLREHAGFNPPQLDLCLSLWQQACEQLPPEADNTEIYRYMAARLGAYL</sequence>
<evidence type="ECO:0000313" key="6">
    <source>
        <dbReference type="EMBL" id="NYT36778.1"/>
    </source>
</evidence>
<dbReference type="PIRSF" id="PIRSF000103">
    <property type="entry name" value="HIBADH"/>
    <property type="match status" value="1"/>
</dbReference>
<evidence type="ECO:0000259" key="5">
    <source>
        <dbReference type="Pfam" id="PF14833"/>
    </source>
</evidence>
<name>A0A853FAG7_9BURK</name>
<comment type="caution">
    <text evidence="6">The sequence shown here is derived from an EMBL/GenBank/DDBJ whole genome shotgun (WGS) entry which is preliminary data.</text>
</comment>
<dbReference type="Gene3D" id="3.40.50.720">
    <property type="entry name" value="NAD(P)-binding Rossmann-like Domain"/>
    <property type="match status" value="1"/>
</dbReference>
<evidence type="ECO:0000259" key="4">
    <source>
        <dbReference type="Pfam" id="PF03446"/>
    </source>
</evidence>
<dbReference type="GO" id="GO:0051287">
    <property type="term" value="F:NAD binding"/>
    <property type="evidence" value="ECO:0007669"/>
    <property type="project" value="InterPro"/>
</dbReference>
<dbReference type="EMBL" id="JACCEW010000002">
    <property type="protein sequence ID" value="NYT36778.1"/>
    <property type="molecule type" value="Genomic_DNA"/>
</dbReference>
<dbReference type="GO" id="GO:0016616">
    <property type="term" value="F:oxidoreductase activity, acting on the CH-OH group of donors, NAD or NADP as acceptor"/>
    <property type="evidence" value="ECO:0007669"/>
    <property type="project" value="TreeGrafter"/>
</dbReference>
<evidence type="ECO:0000256" key="2">
    <source>
        <dbReference type="ARBA" id="ARBA00023027"/>
    </source>
</evidence>
<dbReference type="GO" id="GO:0050661">
    <property type="term" value="F:NADP binding"/>
    <property type="evidence" value="ECO:0007669"/>
    <property type="project" value="InterPro"/>
</dbReference>
<keyword evidence="2" id="KW-0520">NAD</keyword>
<feature type="domain" description="3-hydroxyisobutyrate dehydrogenase-like NAD-binding" evidence="5">
    <location>
        <begin position="176"/>
        <end position="297"/>
    </location>
</feature>
<evidence type="ECO:0000256" key="1">
    <source>
        <dbReference type="ARBA" id="ARBA00023002"/>
    </source>
</evidence>
<protein>
    <submittedName>
        <fullName evidence="6">NAD(P)-dependent oxidoreductase</fullName>
    </submittedName>
</protein>
<dbReference type="InterPro" id="IPR006115">
    <property type="entry name" value="6PGDH_NADP-bd"/>
</dbReference>
<dbReference type="Pfam" id="PF14833">
    <property type="entry name" value="NAD_binding_11"/>
    <property type="match status" value="1"/>
</dbReference>
<dbReference type="Gene3D" id="1.10.1040.10">
    <property type="entry name" value="N-(1-d-carboxylethyl)-l-norvaline Dehydrogenase, domain 2"/>
    <property type="match status" value="1"/>
</dbReference>
<organism evidence="6 7">
    <name type="scientific">Allopusillimonas soli</name>
    <dbReference type="NCBI Taxonomy" id="659016"/>
    <lineage>
        <taxon>Bacteria</taxon>
        <taxon>Pseudomonadati</taxon>
        <taxon>Pseudomonadota</taxon>
        <taxon>Betaproteobacteria</taxon>
        <taxon>Burkholderiales</taxon>
        <taxon>Alcaligenaceae</taxon>
        <taxon>Allopusillimonas</taxon>
    </lineage>
</organism>
<dbReference type="InterPro" id="IPR029154">
    <property type="entry name" value="HIBADH-like_NADP-bd"/>
</dbReference>
<dbReference type="Pfam" id="PF03446">
    <property type="entry name" value="NAD_binding_2"/>
    <property type="match status" value="1"/>
</dbReference>
<dbReference type="InterPro" id="IPR013328">
    <property type="entry name" value="6PGD_dom2"/>
</dbReference>
<feature type="active site" evidence="3">
    <location>
        <position position="182"/>
    </location>
</feature>
<dbReference type="OrthoDB" id="9777604at2"/>
<dbReference type="InterPro" id="IPR008927">
    <property type="entry name" value="6-PGluconate_DH-like_C_sf"/>
</dbReference>
<proteinExistence type="predicted"/>
<dbReference type="InterPro" id="IPR015815">
    <property type="entry name" value="HIBADH-related"/>
</dbReference>
<feature type="domain" description="6-phosphogluconate dehydrogenase NADP-binding" evidence="4">
    <location>
        <begin position="4"/>
        <end position="170"/>
    </location>
</feature>
<gene>
    <name evidence="6" type="ORF">H0A68_07820</name>
</gene>
<dbReference type="Proteomes" id="UP000580517">
    <property type="component" value="Unassembled WGS sequence"/>
</dbReference>
<keyword evidence="7" id="KW-1185">Reference proteome</keyword>
<accession>A0A853FAG7</accession>
<dbReference type="AlphaFoldDB" id="A0A853FAG7"/>
<dbReference type="RefSeq" id="WP_129969097.1">
    <property type="nucleotide sequence ID" value="NZ_JACCEW010000002.1"/>
</dbReference>